<name>A0A563DET5_9FLAO</name>
<reference evidence="1 2" key="1">
    <citation type="submission" date="2019-02" db="EMBL/GenBank/DDBJ databases">
        <title>Apibacter muscae sp. nov.: a novel member of the house fly microbiota.</title>
        <authorList>
            <person name="Park R."/>
        </authorList>
    </citation>
    <scope>NUCLEOTIDE SEQUENCE [LARGE SCALE GENOMIC DNA]</scope>
    <source>
        <strain evidence="1 2">AL1</strain>
    </source>
</reference>
<evidence type="ECO:0000313" key="1">
    <source>
        <dbReference type="EMBL" id="TWP28443.1"/>
    </source>
</evidence>
<gene>
    <name evidence="1" type="ORF">ETU09_05830</name>
</gene>
<proteinExistence type="predicted"/>
<keyword evidence="2" id="KW-1185">Reference proteome</keyword>
<dbReference type="RefSeq" id="WP_146292494.1">
    <property type="nucleotide sequence ID" value="NZ_SELH01000018.1"/>
</dbReference>
<protein>
    <submittedName>
        <fullName evidence="1">Uncharacterized protein</fullName>
    </submittedName>
</protein>
<dbReference type="AlphaFoldDB" id="A0A563DET5"/>
<sequence length="316" mass="36346">MSDKARIQNVIDVFIKAKKEIGSILTNKEDADLLLRSETVLNKLINSLQHSIGNNIINEPSTLIAEKKPLKYILGRKIDTVVSPIKNNVLTPNNQEMEKLGKEVEALYNTIQNRDNKEILESCDDLCIRALAKRMGLSYSIEQTPNLTSGFIDDLRKSVINHKAQEESKLDNIHNQKIEHIIKQLTDLGYIVNEEKSGDECLYTIFKGDKKVDSITRDEIINMSNEEYNKILEKYKDIKTSFNFTQLNEVIERAKGIDEKKYTPESFQTFIKKFEGPVPEFITQEEVDSLTLELNKSFEMLVEKTKVRSRKINSEN</sequence>
<dbReference type="EMBL" id="SELH01000018">
    <property type="protein sequence ID" value="TWP28443.1"/>
    <property type="molecule type" value="Genomic_DNA"/>
</dbReference>
<dbReference type="Gene3D" id="1.20.1270.90">
    <property type="entry name" value="AF1782-like"/>
    <property type="match status" value="1"/>
</dbReference>
<accession>A0A563DET5</accession>
<comment type="caution">
    <text evidence="1">The sequence shown here is derived from an EMBL/GenBank/DDBJ whole genome shotgun (WGS) entry which is preliminary data.</text>
</comment>
<dbReference type="Proteomes" id="UP000319499">
    <property type="component" value="Unassembled WGS sequence"/>
</dbReference>
<evidence type="ECO:0000313" key="2">
    <source>
        <dbReference type="Proteomes" id="UP000319499"/>
    </source>
</evidence>
<organism evidence="1 2">
    <name type="scientific">Apibacter muscae</name>
    <dbReference type="NCBI Taxonomy" id="2509004"/>
    <lineage>
        <taxon>Bacteria</taxon>
        <taxon>Pseudomonadati</taxon>
        <taxon>Bacteroidota</taxon>
        <taxon>Flavobacteriia</taxon>
        <taxon>Flavobacteriales</taxon>
        <taxon>Weeksellaceae</taxon>
        <taxon>Apibacter</taxon>
    </lineage>
</organism>